<dbReference type="PANTHER" id="PTHR38686">
    <property type="entry name" value="APOLIPOPROTEIN N-ACYLTRANSFERASE"/>
    <property type="match status" value="1"/>
</dbReference>
<comment type="subcellular location">
    <subcellularLocation>
        <location evidence="1">Cell membrane</location>
        <topology evidence="1">Multi-pass membrane protein</topology>
    </subcellularLocation>
</comment>
<feature type="transmembrane region" description="Helical" evidence="9">
    <location>
        <begin position="132"/>
        <end position="156"/>
    </location>
</feature>
<evidence type="ECO:0000256" key="9">
    <source>
        <dbReference type="SAM" id="Phobius"/>
    </source>
</evidence>
<evidence type="ECO:0000313" key="12">
    <source>
        <dbReference type="Proteomes" id="UP000261325"/>
    </source>
</evidence>
<evidence type="ECO:0000256" key="8">
    <source>
        <dbReference type="ARBA" id="ARBA00023315"/>
    </source>
</evidence>
<dbReference type="EMBL" id="DLYI01000052">
    <property type="protein sequence ID" value="HAC27050.1"/>
    <property type="molecule type" value="Genomic_DNA"/>
</dbReference>
<evidence type="ECO:0000256" key="5">
    <source>
        <dbReference type="ARBA" id="ARBA00022692"/>
    </source>
</evidence>
<comment type="caution">
    <text evidence="11">The sequence shown here is derived from an EMBL/GenBank/DDBJ whole genome shotgun (WGS) entry which is preliminary data.</text>
</comment>
<dbReference type="GO" id="GO:0005886">
    <property type="term" value="C:plasma membrane"/>
    <property type="evidence" value="ECO:0007669"/>
    <property type="project" value="UniProtKB-SubCell"/>
</dbReference>
<evidence type="ECO:0000256" key="4">
    <source>
        <dbReference type="ARBA" id="ARBA00022679"/>
    </source>
</evidence>
<comment type="similarity">
    <text evidence="2">Belongs to the CN hydrolase family. Apolipoprotein N-acyltransferase subfamily.</text>
</comment>
<feature type="transmembrane region" description="Helical" evidence="9">
    <location>
        <begin position="69"/>
        <end position="87"/>
    </location>
</feature>
<accession>A0A3B8WBH6</accession>
<dbReference type="Proteomes" id="UP000261325">
    <property type="component" value="Unassembled WGS sequence"/>
</dbReference>
<evidence type="ECO:0000256" key="2">
    <source>
        <dbReference type="ARBA" id="ARBA00010065"/>
    </source>
</evidence>
<dbReference type="AlphaFoldDB" id="A0A3B8WBH6"/>
<evidence type="ECO:0000259" key="10">
    <source>
        <dbReference type="PROSITE" id="PS50263"/>
    </source>
</evidence>
<dbReference type="PANTHER" id="PTHR38686:SF1">
    <property type="entry name" value="APOLIPOPROTEIN N-ACYLTRANSFERASE"/>
    <property type="match status" value="1"/>
</dbReference>
<dbReference type="InterPro" id="IPR045378">
    <property type="entry name" value="LNT_N"/>
</dbReference>
<dbReference type="InterPro" id="IPR036526">
    <property type="entry name" value="C-N_Hydrolase_sf"/>
</dbReference>
<sequence length="310" mass="34274">MSHDPQPPPLKLPFTTRKWLGAAILVIAGALQTLTFSPFYLWWLGPLSVFLILLVTVHQAPDKLFRSGWLAGLGLFASGASWIYVSISEHGNTSVPLAIVLMVLFIAGLALFHGLAFWFWGKLAKDSAPRRLLLFPAIWLLGDWLRGWLLTGFPWLYLGTAHTDGPLAGLAPLTGVHGITFWITVTAVAAYGAWWLFKLDRKVTAGAVLVAALLPWLIAPAMNKADWTELSEEPVSFAAMQGNIPQQIKWDPDFLRDQIVAYLGMTEAHWQTDLILWPETAIPIPQDQAGKVIDHIREQLGENSTLITGI</sequence>
<dbReference type="InterPro" id="IPR004563">
    <property type="entry name" value="Apolipo_AcylTrfase"/>
</dbReference>
<dbReference type="GO" id="GO:0016410">
    <property type="term" value="F:N-acyltransferase activity"/>
    <property type="evidence" value="ECO:0007669"/>
    <property type="project" value="InterPro"/>
</dbReference>
<keyword evidence="7 9" id="KW-0472">Membrane</keyword>
<dbReference type="GO" id="GO:0042158">
    <property type="term" value="P:lipoprotein biosynthetic process"/>
    <property type="evidence" value="ECO:0007669"/>
    <property type="project" value="InterPro"/>
</dbReference>
<feature type="domain" description="CN hydrolase" evidence="10">
    <location>
        <begin position="240"/>
        <end position="310"/>
    </location>
</feature>
<dbReference type="PROSITE" id="PS50263">
    <property type="entry name" value="CN_HYDROLASE"/>
    <property type="match status" value="1"/>
</dbReference>
<feature type="transmembrane region" description="Helical" evidence="9">
    <location>
        <begin position="99"/>
        <end position="120"/>
    </location>
</feature>
<keyword evidence="6 9" id="KW-1133">Transmembrane helix</keyword>
<evidence type="ECO:0000256" key="7">
    <source>
        <dbReference type="ARBA" id="ARBA00023136"/>
    </source>
</evidence>
<evidence type="ECO:0000256" key="1">
    <source>
        <dbReference type="ARBA" id="ARBA00004651"/>
    </source>
</evidence>
<evidence type="ECO:0000313" key="11">
    <source>
        <dbReference type="EMBL" id="HAC27050.1"/>
    </source>
</evidence>
<keyword evidence="4 11" id="KW-0808">Transferase</keyword>
<evidence type="ECO:0000256" key="3">
    <source>
        <dbReference type="ARBA" id="ARBA00022475"/>
    </source>
</evidence>
<organism evidence="11 12">
    <name type="scientific">Marinobacter nauticus</name>
    <name type="common">Marinobacter hydrocarbonoclasticus</name>
    <name type="synonym">Marinobacter aquaeolei</name>
    <dbReference type="NCBI Taxonomy" id="2743"/>
    <lineage>
        <taxon>Bacteria</taxon>
        <taxon>Pseudomonadati</taxon>
        <taxon>Pseudomonadota</taxon>
        <taxon>Gammaproteobacteria</taxon>
        <taxon>Pseudomonadales</taxon>
        <taxon>Marinobacteraceae</taxon>
        <taxon>Marinobacter</taxon>
    </lineage>
</organism>
<dbReference type="Pfam" id="PF20154">
    <property type="entry name" value="LNT_N"/>
    <property type="match status" value="1"/>
</dbReference>
<feature type="non-terminal residue" evidence="11">
    <location>
        <position position="310"/>
    </location>
</feature>
<evidence type="ECO:0000256" key="6">
    <source>
        <dbReference type="ARBA" id="ARBA00022989"/>
    </source>
</evidence>
<protein>
    <submittedName>
        <fullName evidence="11">Apolipoprotein N-acyltransferase</fullName>
    </submittedName>
</protein>
<keyword evidence="3" id="KW-1003">Cell membrane</keyword>
<reference evidence="11 12" key="1">
    <citation type="journal article" date="2018" name="Nat. Biotechnol.">
        <title>A standardized bacterial taxonomy based on genome phylogeny substantially revises the tree of life.</title>
        <authorList>
            <person name="Parks D.H."/>
            <person name="Chuvochina M."/>
            <person name="Waite D.W."/>
            <person name="Rinke C."/>
            <person name="Skarshewski A."/>
            <person name="Chaumeil P.A."/>
            <person name="Hugenholtz P."/>
        </authorList>
    </citation>
    <scope>NUCLEOTIDE SEQUENCE [LARGE SCALE GENOMIC DNA]</scope>
    <source>
        <strain evidence="11">UBA9049</strain>
    </source>
</reference>
<proteinExistence type="inferred from homology"/>
<feature type="transmembrane region" description="Helical" evidence="9">
    <location>
        <begin position="176"/>
        <end position="196"/>
    </location>
</feature>
<gene>
    <name evidence="11" type="ORF">DCF82_04425</name>
</gene>
<feature type="transmembrane region" description="Helical" evidence="9">
    <location>
        <begin position="40"/>
        <end position="57"/>
    </location>
</feature>
<dbReference type="SUPFAM" id="SSF56317">
    <property type="entry name" value="Carbon-nitrogen hydrolase"/>
    <property type="match status" value="1"/>
</dbReference>
<name>A0A3B8WBH6_MARNT</name>
<keyword evidence="8 11" id="KW-0012">Acyltransferase</keyword>
<dbReference type="InterPro" id="IPR003010">
    <property type="entry name" value="C-N_Hydrolase"/>
</dbReference>
<keyword evidence="11" id="KW-0449">Lipoprotein</keyword>
<keyword evidence="5 9" id="KW-0812">Transmembrane</keyword>
<feature type="transmembrane region" description="Helical" evidence="9">
    <location>
        <begin position="203"/>
        <end position="222"/>
    </location>
</feature>